<feature type="domain" description="HTH tetR-type" evidence="3">
    <location>
        <begin position="11"/>
        <end position="71"/>
    </location>
</feature>
<sequence length="176" mass="20928">MDVNKKTQRNRFTRMCIGEAIVELMKRETLDKITVSQIAKKAGISRMTYYHYYDSKVNAIEDYLREIIIQYLTENKKRPKEERFMEYSHILFSIEFFDQYATFFIIMERQGLYSVLVNAVNHFMVELYSDHKDMIYRAYYYAGALLNTFINWEKTGKLVSAQDVAKMISESAPQMP</sequence>
<evidence type="ECO:0000313" key="5">
    <source>
        <dbReference type="EMBL" id="MBV3391949.1"/>
    </source>
</evidence>
<evidence type="ECO:0000259" key="3">
    <source>
        <dbReference type="PROSITE" id="PS50977"/>
    </source>
</evidence>
<dbReference type="Pfam" id="PF00440">
    <property type="entry name" value="TetR_N"/>
    <property type="match status" value="1"/>
</dbReference>
<evidence type="ECO:0000256" key="1">
    <source>
        <dbReference type="ARBA" id="ARBA00023125"/>
    </source>
</evidence>
<keyword evidence="7" id="KW-1185">Reference proteome</keyword>
<reference evidence="4 7" key="1">
    <citation type="submission" date="2021-06" db="EMBL/GenBank/DDBJ databases">
        <title>Collection of gut derived symbiotic bacterial strains cultured from healthy donors.</title>
        <authorList>
            <person name="Lin H."/>
            <person name="Littmann E."/>
            <person name="Pamer E.G."/>
        </authorList>
    </citation>
    <scope>NUCLEOTIDE SEQUENCE</scope>
    <source>
        <strain evidence="5 7">MSK.21.70</strain>
        <strain evidence="4">MSK.21.82</strain>
    </source>
</reference>
<dbReference type="PROSITE" id="PS50977">
    <property type="entry name" value="HTH_TETR_2"/>
    <property type="match status" value="1"/>
</dbReference>
<organism evidence="4 6">
    <name type="scientific">Catenibacterium mitsuokai</name>
    <dbReference type="NCBI Taxonomy" id="100886"/>
    <lineage>
        <taxon>Bacteria</taxon>
        <taxon>Bacillati</taxon>
        <taxon>Bacillota</taxon>
        <taxon>Erysipelotrichia</taxon>
        <taxon>Erysipelotrichales</taxon>
        <taxon>Coprobacillaceae</taxon>
        <taxon>Catenibacterium</taxon>
    </lineage>
</organism>
<dbReference type="EMBL" id="JAHOEF010000005">
    <property type="protein sequence ID" value="MBV3381924.1"/>
    <property type="molecule type" value="Genomic_DNA"/>
</dbReference>
<dbReference type="GO" id="GO:0003677">
    <property type="term" value="F:DNA binding"/>
    <property type="evidence" value="ECO:0007669"/>
    <property type="project" value="UniProtKB-UniRule"/>
</dbReference>
<proteinExistence type="predicted"/>
<keyword evidence="1 2" id="KW-0238">DNA-binding</keyword>
<dbReference type="InterPro" id="IPR001647">
    <property type="entry name" value="HTH_TetR"/>
</dbReference>
<accession>A0AAW4MVU3</accession>
<dbReference type="Proteomes" id="UP001196408">
    <property type="component" value="Unassembled WGS sequence"/>
</dbReference>
<dbReference type="AlphaFoldDB" id="A0AAW4MVU3"/>
<feature type="DNA-binding region" description="H-T-H motif" evidence="2">
    <location>
        <begin position="34"/>
        <end position="53"/>
    </location>
</feature>
<protein>
    <submittedName>
        <fullName evidence="4">TetR/AcrR family transcriptional regulator</fullName>
    </submittedName>
</protein>
<evidence type="ECO:0000313" key="7">
    <source>
        <dbReference type="Proteomes" id="UP001197492"/>
    </source>
</evidence>
<comment type="caution">
    <text evidence="4">The sequence shown here is derived from an EMBL/GenBank/DDBJ whole genome shotgun (WGS) entry which is preliminary data.</text>
</comment>
<name>A0AAW4MVU3_9FIRM</name>
<evidence type="ECO:0000256" key="2">
    <source>
        <dbReference type="PROSITE-ProRule" id="PRU00335"/>
    </source>
</evidence>
<evidence type="ECO:0000313" key="6">
    <source>
        <dbReference type="Proteomes" id="UP001196408"/>
    </source>
</evidence>
<dbReference type="InterPro" id="IPR050624">
    <property type="entry name" value="HTH-type_Tx_Regulator"/>
</dbReference>
<evidence type="ECO:0000313" key="4">
    <source>
        <dbReference type="EMBL" id="MBV3381924.1"/>
    </source>
</evidence>
<gene>
    <name evidence="4" type="ORF">KSV97_01525</name>
    <name evidence="5" type="ORF">KSW06_01540</name>
</gene>
<dbReference type="RefSeq" id="WP_217746993.1">
    <property type="nucleotide sequence ID" value="NZ_CAXVKV010000012.1"/>
</dbReference>
<dbReference type="PANTHER" id="PTHR43479:SF7">
    <property type="entry name" value="TETR-FAMILY TRANSCRIPTIONAL REGULATOR"/>
    <property type="match status" value="1"/>
</dbReference>
<dbReference type="Proteomes" id="UP001197492">
    <property type="component" value="Unassembled WGS sequence"/>
</dbReference>
<dbReference type="PANTHER" id="PTHR43479">
    <property type="entry name" value="ACREF/ENVCD OPERON REPRESSOR-RELATED"/>
    <property type="match status" value="1"/>
</dbReference>
<dbReference type="EMBL" id="JAHOEL010000005">
    <property type="protein sequence ID" value="MBV3391949.1"/>
    <property type="molecule type" value="Genomic_DNA"/>
</dbReference>